<dbReference type="PIRSF" id="PIRSF006324">
    <property type="entry name" value="LeuE"/>
    <property type="match status" value="1"/>
</dbReference>
<evidence type="ECO:0000313" key="8">
    <source>
        <dbReference type="Proteomes" id="UP000517712"/>
    </source>
</evidence>
<dbReference type="GO" id="GO:0015171">
    <property type="term" value="F:amino acid transmembrane transporter activity"/>
    <property type="evidence" value="ECO:0007669"/>
    <property type="project" value="TreeGrafter"/>
</dbReference>
<proteinExistence type="predicted"/>
<keyword evidence="2" id="KW-1003">Cell membrane</keyword>
<feature type="transmembrane region" description="Helical" evidence="6">
    <location>
        <begin position="112"/>
        <end position="138"/>
    </location>
</feature>
<dbReference type="EMBL" id="JACHMU010000001">
    <property type="protein sequence ID" value="MBB5743133.1"/>
    <property type="molecule type" value="Genomic_DNA"/>
</dbReference>
<dbReference type="GO" id="GO:0005886">
    <property type="term" value="C:plasma membrane"/>
    <property type="evidence" value="ECO:0007669"/>
    <property type="project" value="UniProtKB-SubCell"/>
</dbReference>
<feature type="transmembrane region" description="Helical" evidence="6">
    <location>
        <begin position="41"/>
        <end position="65"/>
    </location>
</feature>
<protein>
    <submittedName>
        <fullName evidence="7">Threonine/homoserine/homoserine lactone efflux protein</fullName>
    </submittedName>
</protein>
<dbReference type="InterPro" id="IPR001123">
    <property type="entry name" value="LeuE-type"/>
</dbReference>
<name>A0A7W9CCV4_9MICO</name>
<evidence type="ECO:0000256" key="6">
    <source>
        <dbReference type="SAM" id="Phobius"/>
    </source>
</evidence>
<dbReference type="Proteomes" id="UP000517712">
    <property type="component" value="Unassembled WGS sequence"/>
</dbReference>
<organism evidence="7 8">
    <name type="scientific">Microbacterium ginsengiterrae</name>
    <dbReference type="NCBI Taxonomy" id="546115"/>
    <lineage>
        <taxon>Bacteria</taxon>
        <taxon>Bacillati</taxon>
        <taxon>Actinomycetota</taxon>
        <taxon>Actinomycetes</taxon>
        <taxon>Micrococcales</taxon>
        <taxon>Microbacteriaceae</taxon>
        <taxon>Microbacterium</taxon>
    </lineage>
</organism>
<evidence type="ECO:0000313" key="7">
    <source>
        <dbReference type="EMBL" id="MBB5743133.1"/>
    </source>
</evidence>
<keyword evidence="5 6" id="KW-0472">Membrane</keyword>
<evidence type="ECO:0000256" key="1">
    <source>
        <dbReference type="ARBA" id="ARBA00004651"/>
    </source>
</evidence>
<keyword evidence="3 6" id="KW-0812">Transmembrane</keyword>
<gene>
    <name evidence="7" type="ORF">HD600_001630</name>
</gene>
<feature type="transmembrane region" description="Helical" evidence="6">
    <location>
        <begin position="6"/>
        <end position="29"/>
    </location>
</feature>
<dbReference type="PANTHER" id="PTHR30086">
    <property type="entry name" value="ARGININE EXPORTER PROTEIN ARGO"/>
    <property type="match status" value="1"/>
</dbReference>
<keyword evidence="8" id="KW-1185">Reference proteome</keyword>
<feature type="transmembrane region" description="Helical" evidence="6">
    <location>
        <begin position="71"/>
        <end position="92"/>
    </location>
</feature>
<accession>A0A7W9CCV4</accession>
<keyword evidence="4 6" id="KW-1133">Transmembrane helix</keyword>
<evidence type="ECO:0000256" key="3">
    <source>
        <dbReference type="ARBA" id="ARBA00022692"/>
    </source>
</evidence>
<comment type="subcellular location">
    <subcellularLocation>
        <location evidence="1">Cell membrane</location>
        <topology evidence="1">Multi-pass membrane protein</topology>
    </subcellularLocation>
</comment>
<evidence type="ECO:0000256" key="5">
    <source>
        <dbReference type="ARBA" id="ARBA00023136"/>
    </source>
</evidence>
<dbReference type="RefSeq" id="WP_184282888.1">
    <property type="nucleotide sequence ID" value="NZ_BAAAPG010000001.1"/>
</dbReference>
<feature type="transmembrane region" description="Helical" evidence="6">
    <location>
        <begin position="150"/>
        <end position="178"/>
    </location>
</feature>
<reference evidence="7 8" key="1">
    <citation type="submission" date="2020-08" db="EMBL/GenBank/DDBJ databases">
        <title>Sequencing the genomes of 1000 actinobacteria strains.</title>
        <authorList>
            <person name="Klenk H.-P."/>
        </authorList>
    </citation>
    <scope>NUCLEOTIDE SEQUENCE [LARGE SCALE GENOMIC DNA]</scope>
    <source>
        <strain evidence="7 8">DSM 24823</strain>
    </source>
</reference>
<dbReference type="Pfam" id="PF01810">
    <property type="entry name" value="LysE"/>
    <property type="match status" value="1"/>
</dbReference>
<dbReference type="AlphaFoldDB" id="A0A7W9CCV4"/>
<sequence>MPEASAVLGIAIVAFGMALTPGPNMIYLVSRTLSQGTLAGFVSLCGTALGFAIYMTAANLGLAVVFTLVPWLYTIIRIAGALYLLYLAWTVLRGSAGLFEPAQIPRDSKRRLFGMGLATNLLNPKAVILYAALIPQFIDPARGNVVVQGFVLGGVQIAASIVVNSAFILSAGSIALLLQRRPRWAVWQRRVVGGALAGIGIHLLLDSHAPVSAGAAS</sequence>
<comment type="caution">
    <text evidence="7">The sequence shown here is derived from an EMBL/GenBank/DDBJ whole genome shotgun (WGS) entry which is preliminary data.</text>
</comment>
<evidence type="ECO:0000256" key="4">
    <source>
        <dbReference type="ARBA" id="ARBA00022989"/>
    </source>
</evidence>
<evidence type="ECO:0000256" key="2">
    <source>
        <dbReference type="ARBA" id="ARBA00022475"/>
    </source>
</evidence>
<dbReference type="PANTHER" id="PTHR30086:SF20">
    <property type="entry name" value="ARGININE EXPORTER PROTEIN ARGO-RELATED"/>
    <property type="match status" value="1"/>
</dbReference>